<sequence>MCRKRRRLVETKCRRDLELQFRHRIVGYHGAVMIAIQSYVLNGTTFQNIWSDDSTGPQTVVSSGHNDFLQVALNCDNFACLHIRFAPNRLSTVFVYTHSYSRYIFFTGSFRSNIIP</sequence>
<dbReference type="EMBL" id="CAJHJT010000001">
    <property type="protein sequence ID" value="CAD6993742.1"/>
    <property type="molecule type" value="Genomic_DNA"/>
</dbReference>
<name>A0A811U3K9_CERCA</name>
<accession>A0A811U3K9</accession>
<gene>
    <name evidence="1" type="ORF">CCAP1982_LOCUS2540</name>
</gene>
<reference evidence="1" key="1">
    <citation type="submission" date="2020-11" db="EMBL/GenBank/DDBJ databases">
        <authorList>
            <person name="Whitehead M."/>
        </authorList>
    </citation>
    <scope>NUCLEOTIDE SEQUENCE</scope>
    <source>
        <strain evidence="1">EGII</strain>
    </source>
</reference>
<dbReference type="Proteomes" id="UP000606786">
    <property type="component" value="Unassembled WGS sequence"/>
</dbReference>
<protein>
    <submittedName>
        <fullName evidence="1">(Mediterranean fruit fly) hypothetical protein</fullName>
    </submittedName>
</protein>
<evidence type="ECO:0000313" key="2">
    <source>
        <dbReference type="Proteomes" id="UP000606786"/>
    </source>
</evidence>
<keyword evidence="2" id="KW-1185">Reference proteome</keyword>
<evidence type="ECO:0000313" key="1">
    <source>
        <dbReference type="EMBL" id="CAD6993742.1"/>
    </source>
</evidence>
<comment type="caution">
    <text evidence="1">The sequence shown here is derived from an EMBL/GenBank/DDBJ whole genome shotgun (WGS) entry which is preliminary data.</text>
</comment>
<proteinExistence type="predicted"/>
<dbReference type="AlphaFoldDB" id="A0A811U3K9"/>
<organism evidence="1 2">
    <name type="scientific">Ceratitis capitata</name>
    <name type="common">Mediterranean fruit fly</name>
    <name type="synonym">Tephritis capitata</name>
    <dbReference type="NCBI Taxonomy" id="7213"/>
    <lineage>
        <taxon>Eukaryota</taxon>
        <taxon>Metazoa</taxon>
        <taxon>Ecdysozoa</taxon>
        <taxon>Arthropoda</taxon>
        <taxon>Hexapoda</taxon>
        <taxon>Insecta</taxon>
        <taxon>Pterygota</taxon>
        <taxon>Neoptera</taxon>
        <taxon>Endopterygota</taxon>
        <taxon>Diptera</taxon>
        <taxon>Brachycera</taxon>
        <taxon>Muscomorpha</taxon>
        <taxon>Tephritoidea</taxon>
        <taxon>Tephritidae</taxon>
        <taxon>Ceratitis</taxon>
        <taxon>Ceratitis</taxon>
    </lineage>
</organism>